<reference evidence="1 2" key="1">
    <citation type="submission" date="2020-08" db="EMBL/GenBank/DDBJ databases">
        <title>Genomic Encyclopedia of Type Strains, Phase IV (KMG-IV): sequencing the most valuable type-strain genomes for metagenomic binning, comparative biology and taxonomic classification.</title>
        <authorList>
            <person name="Goeker M."/>
        </authorList>
    </citation>
    <scope>NUCLEOTIDE SEQUENCE [LARGE SCALE GENOMIC DNA]</scope>
    <source>
        <strain evidence="1 2">DSM 7051</strain>
    </source>
</reference>
<dbReference type="Proteomes" id="UP000536262">
    <property type="component" value="Unassembled WGS sequence"/>
</dbReference>
<proteinExistence type="predicted"/>
<evidence type="ECO:0000313" key="2">
    <source>
        <dbReference type="Proteomes" id="UP000536262"/>
    </source>
</evidence>
<keyword evidence="2" id="KW-1185">Reference proteome</keyword>
<gene>
    <name evidence="1" type="ORF">GGR00_000677</name>
</gene>
<protein>
    <submittedName>
        <fullName evidence="1">Uncharacterized protein</fullName>
    </submittedName>
</protein>
<name>A0A7X0F4J5_9HYPH</name>
<accession>A0A7X0F4J5</accession>
<dbReference type="AlphaFoldDB" id="A0A7X0F4J5"/>
<dbReference type="EMBL" id="JACHOU010000001">
    <property type="protein sequence ID" value="MBB6352925.1"/>
    <property type="molecule type" value="Genomic_DNA"/>
</dbReference>
<sequence length="188" mass="20330">MFQSFRHPGRLGEQTKLFSRDAENELKHARATLNCIDFAGNGLRSGPDSLPKNRQAVDAVGRRARTRSIDHPKRRIEMRRTLMALSAIVSACGAADATDLASIMQFPSFQGIASYQPHQAPRSKGTEPKSAATASLGAPFVPGRLRYMFKGAPMRSTIHGAPGLSPEMMAPRGANRLVPCPAMHPPGD</sequence>
<dbReference type="RefSeq" id="WP_184697877.1">
    <property type="nucleotide sequence ID" value="NZ_BAABEG010000001.1"/>
</dbReference>
<evidence type="ECO:0000313" key="1">
    <source>
        <dbReference type="EMBL" id="MBB6352925.1"/>
    </source>
</evidence>
<comment type="caution">
    <text evidence="1">The sequence shown here is derived from an EMBL/GenBank/DDBJ whole genome shotgun (WGS) entry which is preliminary data.</text>
</comment>
<organism evidence="1 2">
    <name type="scientific">Aminobacter aganoensis</name>
    <dbReference type="NCBI Taxonomy" id="83264"/>
    <lineage>
        <taxon>Bacteria</taxon>
        <taxon>Pseudomonadati</taxon>
        <taxon>Pseudomonadota</taxon>
        <taxon>Alphaproteobacteria</taxon>
        <taxon>Hyphomicrobiales</taxon>
        <taxon>Phyllobacteriaceae</taxon>
        <taxon>Aminobacter</taxon>
    </lineage>
</organism>